<feature type="domain" description="Beta-lactamase-related" evidence="2">
    <location>
        <begin position="43"/>
        <end position="359"/>
    </location>
</feature>
<protein>
    <submittedName>
        <fullName evidence="3">Serine hydrolase domain-containing protein</fullName>
        <ecNumber evidence="3">3.1.1.103</ecNumber>
    </submittedName>
</protein>
<dbReference type="InterPro" id="IPR012338">
    <property type="entry name" value="Beta-lactam/transpept-like"/>
</dbReference>
<keyword evidence="4" id="KW-1185">Reference proteome</keyword>
<dbReference type="EC" id="3.1.1.103" evidence="3"/>
<evidence type="ECO:0000259" key="2">
    <source>
        <dbReference type="Pfam" id="PF00144"/>
    </source>
</evidence>
<keyword evidence="1" id="KW-0732">Signal</keyword>
<dbReference type="Gene3D" id="3.40.710.10">
    <property type="entry name" value="DD-peptidase/beta-lactamase superfamily"/>
    <property type="match status" value="1"/>
</dbReference>
<dbReference type="Pfam" id="PF00144">
    <property type="entry name" value="Beta-lactamase"/>
    <property type="match status" value="1"/>
</dbReference>
<organism evidence="3 4">
    <name type="scientific">Streptomyces racemochromogenes</name>
    <dbReference type="NCBI Taxonomy" id="67353"/>
    <lineage>
        <taxon>Bacteria</taxon>
        <taxon>Bacillati</taxon>
        <taxon>Actinomycetota</taxon>
        <taxon>Actinomycetes</taxon>
        <taxon>Kitasatosporales</taxon>
        <taxon>Streptomycetaceae</taxon>
        <taxon>Streptomyces</taxon>
    </lineage>
</organism>
<keyword evidence="3" id="KW-0378">Hydrolase</keyword>
<reference evidence="3 4" key="1">
    <citation type="submission" date="2024-03" db="EMBL/GenBank/DDBJ databases">
        <title>Whole genome sequencing of Streptomyces racemochromogenes, to identify antimicrobial biosynthetic gene clusters.</title>
        <authorList>
            <person name="Suryawanshi P."/>
            <person name="Krishnaraj P.U."/>
            <person name="Arun Y.P."/>
            <person name="Suryawanshi M.P."/>
            <person name="Rakshit O."/>
        </authorList>
    </citation>
    <scope>NUCLEOTIDE SEQUENCE [LARGE SCALE GENOMIC DNA]</scope>
    <source>
        <strain evidence="3 4">AUDT626</strain>
    </source>
</reference>
<sequence>MRKRPRAGVVALAAVALMATAFTGPAGAAGETGPAPAGHQATQRAIEAAVAAGVPGVAAEARDDSGVWKSAAGVADRTTGAARTKNDRFRVGGITNTFVATVLLQMEAEGRIGLDDPVDRHLPGLVAGNGNDGRAITVRQLLNHTSGLFDFLADPEYAGTYLTGDGFLRHRYDTLTPEQRVKVALSHEPPFRPGVRHWYSNTNDVLAAMVLERVAGRPYEDEVRRRIIEPLELRATSLPGTGTRLPQPSGRAYSRLFADRPERIDDVTETNGSQSWGNGDIISSTADLNRFYGALMRGKLLPPRQLAEMKTTVDNPDWPGASYGLGIERLTLGCGTVLWYHDGGAVGWISLAAFTEDARHQLTFNYNANWGAETILPLVNAEYCPPTR</sequence>
<dbReference type="InterPro" id="IPR001466">
    <property type="entry name" value="Beta-lactam-related"/>
</dbReference>
<dbReference type="EMBL" id="JBBDHD010000039">
    <property type="protein sequence ID" value="MFH7596859.1"/>
    <property type="molecule type" value="Genomic_DNA"/>
</dbReference>
<dbReference type="PANTHER" id="PTHR46825">
    <property type="entry name" value="D-ALANYL-D-ALANINE-CARBOXYPEPTIDASE/ENDOPEPTIDASE AMPH"/>
    <property type="match status" value="1"/>
</dbReference>
<feature type="chain" id="PRO_5045498966" evidence="1">
    <location>
        <begin position="29"/>
        <end position="388"/>
    </location>
</feature>
<dbReference type="Proteomes" id="UP001610631">
    <property type="component" value="Unassembled WGS sequence"/>
</dbReference>
<dbReference type="GO" id="GO:0016787">
    <property type="term" value="F:hydrolase activity"/>
    <property type="evidence" value="ECO:0007669"/>
    <property type="project" value="UniProtKB-KW"/>
</dbReference>
<name>A0ABW7PEQ0_9ACTN</name>
<dbReference type="PANTHER" id="PTHR46825:SF7">
    <property type="entry name" value="D-ALANYL-D-ALANINE CARBOXYPEPTIDASE"/>
    <property type="match status" value="1"/>
</dbReference>
<dbReference type="SUPFAM" id="SSF56601">
    <property type="entry name" value="beta-lactamase/transpeptidase-like"/>
    <property type="match status" value="1"/>
</dbReference>
<dbReference type="InterPro" id="IPR050491">
    <property type="entry name" value="AmpC-like"/>
</dbReference>
<evidence type="ECO:0000313" key="3">
    <source>
        <dbReference type="EMBL" id="MFH7596859.1"/>
    </source>
</evidence>
<proteinExistence type="predicted"/>
<feature type="signal peptide" evidence="1">
    <location>
        <begin position="1"/>
        <end position="28"/>
    </location>
</feature>
<accession>A0ABW7PEQ0</accession>
<evidence type="ECO:0000313" key="4">
    <source>
        <dbReference type="Proteomes" id="UP001610631"/>
    </source>
</evidence>
<comment type="caution">
    <text evidence="3">The sequence shown here is derived from an EMBL/GenBank/DDBJ whole genome shotgun (WGS) entry which is preliminary data.</text>
</comment>
<dbReference type="RefSeq" id="WP_395510670.1">
    <property type="nucleotide sequence ID" value="NZ_JBBDHD010000039.1"/>
</dbReference>
<evidence type="ECO:0000256" key="1">
    <source>
        <dbReference type="SAM" id="SignalP"/>
    </source>
</evidence>
<gene>
    <name evidence="3" type="ORF">WDV06_17415</name>
</gene>